<feature type="signal peptide" evidence="1">
    <location>
        <begin position="1"/>
        <end position="22"/>
    </location>
</feature>
<gene>
    <name evidence="2" type="ORF">FHS68_002535</name>
</gene>
<name>A0ABX0UNV4_9BACT</name>
<accession>A0ABX0UNV4</accession>
<evidence type="ECO:0000313" key="2">
    <source>
        <dbReference type="EMBL" id="NIJ53365.1"/>
    </source>
</evidence>
<keyword evidence="3" id="KW-1185">Reference proteome</keyword>
<evidence type="ECO:0000256" key="1">
    <source>
        <dbReference type="SAM" id="SignalP"/>
    </source>
</evidence>
<evidence type="ECO:0000313" key="3">
    <source>
        <dbReference type="Proteomes" id="UP001179181"/>
    </source>
</evidence>
<organism evidence="2 3">
    <name type="scientific">Dyadobacter arcticus</name>
    <dbReference type="NCBI Taxonomy" id="1078754"/>
    <lineage>
        <taxon>Bacteria</taxon>
        <taxon>Pseudomonadati</taxon>
        <taxon>Bacteroidota</taxon>
        <taxon>Cytophagia</taxon>
        <taxon>Cytophagales</taxon>
        <taxon>Spirosomataceae</taxon>
        <taxon>Dyadobacter</taxon>
    </lineage>
</organism>
<sequence length="392" mass="45079">MKKITWLLVVLNLCSIATYSQDTIITVLSKNHMKTFLPERNTFVGTGWLDILEKVKKSNYVLIGEDHLMNEVPQFCSALLNETKFDNFFCEIDPFSASIIETRLKSQSDKEWNEFILAYGNTFSFYAMKPELDLFKQLVKDKTKIFGTDQILIVADRLICNEWKTKTKNAAAAAIYAEIENQSKTHFDRFRKDPSQPFYMLTSDFEKNISALSALQLSKEEVNVIDKLKLTARIYKEQNHHLRIQLMKEQLMQEYENWADKKSLFKYGAIHMPKGQSLMDIYDLGNLINNVADSRFQKSLHIMIIGKSGSQASPFEGFPASPIDQESDDLKTLKPFFKIESGENWQCFDLGSMNVEMKKAKINPQSTRMSQILEGYDLLVIIPTATPAKFAF</sequence>
<dbReference type="RefSeq" id="WP_167270411.1">
    <property type="nucleotide sequence ID" value="NZ_JAASQJ010000002.1"/>
</dbReference>
<dbReference type="Proteomes" id="UP001179181">
    <property type="component" value="Unassembled WGS sequence"/>
</dbReference>
<proteinExistence type="predicted"/>
<protein>
    <recommendedName>
        <fullName evidence="4">Erythromycin esterase homolog</fullName>
    </recommendedName>
</protein>
<comment type="caution">
    <text evidence="2">The sequence shown here is derived from an EMBL/GenBank/DDBJ whole genome shotgun (WGS) entry which is preliminary data.</text>
</comment>
<reference evidence="2 3" key="1">
    <citation type="submission" date="2020-03" db="EMBL/GenBank/DDBJ databases">
        <title>Genomic Encyclopedia of Type Strains, Phase IV (KMG-IV): sequencing the most valuable type-strain genomes for metagenomic binning, comparative biology and taxonomic classification.</title>
        <authorList>
            <person name="Goeker M."/>
        </authorList>
    </citation>
    <scope>NUCLEOTIDE SEQUENCE [LARGE SCALE GENOMIC DNA]</scope>
    <source>
        <strain evidence="2 3">DSM 102865</strain>
    </source>
</reference>
<keyword evidence="1" id="KW-0732">Signal</keyword>
<feature type="chain" id="PRO_5047111283" description="Erythromycin esterase homolog" evidence="1">
    <location>
        <begin position="23"/>
        <end position="392"/>
    </location>
</feature>
<dbReference type="EMBL" id="JAASQJ010000002">
    <property type="protein sequence ID" value="NIJ53365.1"/>
    <property type="molecule type" value="Genomic_DNA"/>
</dbReference>
<evidence type="ECO:0008006" key="4">
    <source>
        <dbReference type="Google" id="ProtNLM"/>
    </source>
</evidence>